<accession>A0A4R0RU07</accession>
<gene>
    <name evidence="2" type="ORF">EIP91_010162</name>
</gene>
<evidence type="ECO:0000256" key="1">
    <source>
        <dbReference type="SAM" id="Phobius"/>
    </source>
</evidence>
<dbReference type="Proteomes" id="UP000292702">
    <property type="component" value="Unassembled WGS sequence"/>
</dbReference>
<keyword evidence="1" id="KW-0472">Membrane</keyword>
<keyword evidence="3" id="KW-1185">Reference proteome</keyword>
<keyword evidence="1" id="KW-0812">Transmembrane</keyword>
<evidence type="ECO:0000313" key="2">
    <source>
        <dbReference type="EMBL" id="TCD71456.1"/>
    </source>
</evidence>
<proteinExistence type="predicted"/>
<feature type="transmembrane region" description="Helical" evidence="1">
    <location>
        <begin position="64"/>
        <end position="83"/>
    </location>
</feature>
<organism evidence="2 3">
    <name type="scientific">Steccherinum ochraceum</name>
    <dbReference type="NCBI Taxonomy" id="92696"/>
    <lineage>
        <taxon>Eukaryota</taxon>
        <taxon>Fungi</taxon>
        <taxon>Dikarya</taxon>
        <taxon>Basidiomycota</taxon>
        <taxon>Agaricomycotina</taxon>
        <taxon>Agaricomycetes</taxon>
        <taxon>Polyporales</taxon>
        <taxon>Steccherinaceae</taxon>
        <taxon>Steccherinum</taxon>
    </lineage>
</organism>
<sequence>MPDHWKCKFAYPRPIAIIMELGFTGLCLLSFGSSDLDELWSIMARAEQDKELFTAYKDRVSSRVSVITIVAGLILSTTAAFATTDPPRPRLLDYTQTGAYLCILSSLGIIVGGVIVGSISIFVMTQCTARWCMRTLLSTPMLYGIAINLAAMHAESALPKLGAAVFFIAPFSVAFAFAWTQGLLVVRGAWMSGLRAIGRKARDDRRDGPVVPSVALAGRISMPTPEVLRGDSELGLIESSLQRR</sequence>
<evidence type="ECO:0000313" key="3">
    <source>
        <dbReference type="Proteomes" id="UP000292702"/>
    </source>
</evidence>
<comment type="caution">
    <text evidence="2">The sequence shown here is derived from an EMBL/GenBank/DDBJ whole genome shotgun (WGS) entry which is preliminary data.</text>
</comment>
<feature type="transmembrane region" description="Helical" evidence="1">
    <location>
        <begin position="135"/>
        <end position="154"/>
    </location>
</feature>
<keyword evidence="1" id="KW-1133">Transmembrane helix</keyword>
<dbReference type="EMBL" id="RWJN01000006">
    <property type="protein sequence ID" value="TCD71456.1"/>
    <property type="molecule type" value="Genomic_DNA"/>
</dbReference>
<feature type="transmembrane region" description="Helical" evidence="1">
    <location>
        <begin position="98"/>
        <end position="123"/>
    </location>
</feature>
<reference evidence="2 3" key="1">
    <citation type="submission" date="2018-11" db="EMBL/GenBank/DDBJ databases">
        <title>Genome assembly of Steccherinum ochraceum LE-BIN_3174, the white-rot fungus of the Steccherinaceae family (The Residual Polyporoid clade, Polyporales, Basidiomycota).</title>
        <authorList>
            <person name="Fedorova T.V."/>
            <person name="Glazunova O.A."/>
            <person name="Landesman E.O."/>
            <person name="Moiseenko K.V."/>
            <person name="Psurtseva N.V."/>
            <person name="Savinova O.S."/>
            <person name="Shakhova N.V."/>
            <person name="Tyazhelova T.V."/>
            <person name="Vasina D.V."/>
        </authorList>
    </citation>
    <scope>NUCLEOTIDE SEQUENCE [LARGE SCALE GENOMIC DNA]</scope>
    <source>
        <strain evidence="2 3">LE-BIN_3174</strain>
    </source>
</reference>
<dbReference type="OrthoDB" id="2802144at2759"/>
<name>A0A4R0RU07_9APHY</name>
<protein>
    <submittedName>
        <fullName evidence="2">Uncharacterized protein</fullName>
    </submittedName>
</protein>
<feature type="transmembrane region" description="Helical" evidence="1">
    <location>
        <begin position="166"/>
        <end position="190"/>
    </location>
</feature>
<dbReference type="AlphaFoldDB" id="A0A4R0RU07"/>